<dbReference type="RefSeq" id="XP_033692113.1">
    <property type="nucleotide sequence ID" value="XM_033832572.1"/>
</dbReference>
<evidence type="ECO:0000313" key="2">
    <source>
        <dbReference type="EMBL" id="KAF2257109.1"/>
    </source>
</evidence>
<dbReference type="GeneID" id="54585902"/>
<keyword evidence="1" id="KW-1133">Transmembrane helix</keyword>
<organism evidence="2 3">
    <name type="scientific">Trematosphaeria pertusa</name>
    <dbReference type="NCBI Taxonomy" id="390896"/>
    <lineage>
        <taxon>Eukaryota</taxon>
        <taxon>Fungi</taxon>
        <taxon>Dikarya</taxon>
        <taxon>Ascomycota</taxon>
        <taxon>Pezizomycotina</taxon>
        <taxon>Dothideomycetes</taxon>
        <taxon>Pleosporomycetidae</taxon>
        <taxon>Pleosporales</taxon>
        <taxon>Massarineae</taxon>
        <taxon>Trematosphaeriaceae</taxon>
        <taxon>Trematosphaeria</taxon>
    </lineage>
</organism>
<dbReference type="EMBL" id="ML987189">
    <property type="protein sequence ID" value="KAF2257109.1"/>
    <property type="molecule type" value="Genomic_DNA"/>
</dbReference>
<feature type="transmembrane region" description="Helical" evidence="1">
    <location>
        <begin position="202"/>
        <end position="223"/>
    </location>
</feature>
<keyword evidence="3" id="KW-1185">Reference proteome</keyword>
<protein>
    <submittedName>
        <fullName evidence="2">Uncharacterized protein</fullName>
    </submittedName>
</protein>
<evidence type="ECO:0000256" key="1">
    <source>
        <dbReference type="SAM" id="Phobius"/>
    </source>
</evidence>
<reference evidence="2" key="1">
    <citation type="journal article" date="2020" name="Stud. Mycol.">
        <title>101 Dothideomycetes genomes: a test case for predicting lifestyles and emergence of pathogens.</title>
        <authorList>
            <person name="Haridas S."/>
            <person name="Albert R."/>
            <person name="Binder M."/>
            <person name="Bloem J."/>
            <person name="Labutti K."/>
            <person name="Salamov A."/>
            <person name="Andreopoulos B."/>
            <person name="Baker S."/>
            <person name="Barry K."/>
            <person name="Bills G."/>
            <person name="Bluhm B."/>
            <person name="Cannon C."/>
            <person name="Castanera R."/>
            <person name="Culley D."/>
            <person name="Daum C."/>
            <person name="Ezra D."/>
            <person name="Gonzalez J."/>
            <person name="Henrissat B."/>
            <person name="Kuo A."/>
            <person name="Liang C."/>
            <person name="Lipzen A."/>
            <person name="Lutzoni F."/>
            <person name="Magnuson J."/>
            <person name="Mondo S."/>
            <person name="Nolan M."/>
            <person name="Ohm R."/>
            <person name="Pangilinan J."/>
            <person name="Park H.-J."/>
            <person name="Ramirez L."/>
            <person name="Alfaro M."/>
            <person name="Sun H."/>
            <person name="Tritt A."/>
            <person name="Yoshinaga Y."/>
            <person name="Zwiers L.-H."/>
            <person name="Turgeon B."/>
            <person name="Goodwin S."/>
            <person name="Spatafora J."/>
            <person name="Crous P."/>
            <person name="Grigoriev I."/>
        </authorList>
    </citation>
    <scope>NUCLEOTIDE SEQUENCE</scope>
    <source>
        <strain evidence="2">CBS 122368</strain>
    </source>
</reference>
<keyword evidence="1" id="KW-0472">Membrane</keyword>
<accession>A0A6A6J323</accession>
<gene>
    <name evidence="2" type="ORF">BU26DRAFT_558521</name>
</gene>
<feature type="transmembrane region" description="Helical" evidence="1">
    <location>
        <begin position="65"/>
        <end position="87"/>
    </location>
</feature>
<dbReference type="OrthoDB" id="3748943at2759"/>
<dbReference type="Proteomes" id="UP000800094">
    <property type="component" value="Unassembled WGS sequence"/>
</dbReference>
<keyword evidence="1" id="KW-0812">Transmembrane</keyword>
<dbReference type="AlphaFoldDB" id="A0A6A6J323"/>
<feature type="transmembrane region" description="Helical" evidence="1">
    <location>
        <begin position="155"/>
        <end position="176"/>
    </location>
</feature>
<sequence>MSPSKTRSKSVATSTDTSIKLKDRCHGTVTTTCWSDAPTKSTRCRSWTCENPRARCPEIEAKIQILFRVLSIILHFGACIFVTMINHQNFYGVEKLYRILSYCMLLNAIEILCLANPTFTLRLSFLPRLRLPFTRLACRPPRTLHVSRFPRIPSIFLAVAEGVALAITFWSMLILLEPGQDTMNLSLRLDCPIETCVTSEENLSICAFALQNMNAVFHIGFLVMSVTHWAKRMVPIWVDYFEWC</sequence>
<proteinExistence type="predicted"/>
<evidence type="ECO:0000313" key="3">
    <source>
        <dbReference type="Proteomes" id="UP000800094"/>
    </source>
</evidence>
<feature type="transmembrane region" description="Helical" evidence="1">
    <location>
        <begin position="99"/>
        <end position="121"/>
    </location>
</feature>
<name>A0A6A6J323_9PLEO</name>